<evidence type="ECO:0000256" key="10">
    <source>
        <dbReference type="ARBA" id="ARBA00023180"/>
    </source>
</evidence>
<evidence type="ECO:0000256" key="7">
    <source>
        <dbReference type="ARBA" id="ARBA00022989"/>
    </source>
</evidence>
<dbReference type="InterPro" id="IPR032675">
    <property type="entry name" value="LRR_dom_sf"/>
</dbReference>
<evidence type="ECO:0000256" key="3">
    <source>
        <dbReference type="ARBA" id="ARBA00022475"/>
    </source>
</evidence>
<evidence type="ECO:0000256" key="5">
    <source>
        <dbReference type="ARBA" id="ARBA00022692"/>
    </source>
</evidence>
<keyword evidence="10" id="KW-0325">Glycoprotein</keyword>
<dbReference type="SUPFAM" id="SSF52058">
    <property type="entry name" value="L domain-like"/>
    <property type="match status" value="1"/>
</dbReference>
<dbReference type="Pfam" id="PF00560">
    <property type="entry name" value="LRR_1"/>
    <property type="match status" value="1"/>
</dbReference>
<keyword evidence="8" id="KW-0472">Membrane</keyword>
<dbReference type="PANTHER" id="PTHR27004:SF462">
    <property type="entry name" value="LRR RECEPTOR-LIKE KINASE"/>
    <property type="match status" value="1"/>
</dbReference>
<keyword evidence="12" id="KW-0418">Kinase</keyword>
<name>A0A9N8DXT4_9STRA</name>
<keyword evidence="9 12" id="KW-0675">Receptor</keyword>
<proteinExistence type="predicted"/>
<dbReference type="SMART" id="SM00369">
    <property type="entry name" value="LRR_TYP"/>
    <property type="match status" value="4"/>
</dbReference>
<dbReference type="InterPro" id="IPR003591">
    <property type="entry name" value="Leu-rich_rpt_typical-subtyp"/>
</dbReference>
<dbReference type="Proteomes" id="UP001153069">
    <property type="component" value="Unassembled WGS sequence"/>
</dbReference>
<organism evidence="12 13">
    <name type="scientific">Seminavis robusta</name>
    <dbReference type="NCBI Taxonomy" id="568900"/>
    <lineage>
        <taxon>Eukaryota</taxon>
        <taxon>Sar</taxon>
        <taxon>Stramenopiles</taxon>
        <taxon>Ochrophyta</taxon>
        <taxon>Bacillariophyta</taxon>
        <taxon>Bacillariophyceae</taxon>
        <taxon>Bacillariophycidae</taxon>
        <taxon>Naviculales</taxon>
        <taxon>Naviculaceae</taxon>
        <taxon>Seminavis</taxon>
    </lineage>
</organism>
<dbReference type="EMBL" id="CAICTM010000448">
    <property type="protein sequence ID" value="CAB9510712.1"/>
    <property type="molecule type" value="Genomic_DNA"/>
</dbReference>
<dbReference type="OrthoDB" id="205182at2759"/>
<keyword evidence="13" id="KW-1185">Reference proteome</keyword>
<dbReference type="GO" id="GO:0005886">
    <property type="term" value="C:plasma membrane"/>
    <property type="evidence" value="ECO:0007669"/>
    <property type="project" value="UniProtKB-SubCell"/>
</dbReference>
<gene>
    <name evidence="12" type="ORF">SEMRO_449_G145280.1</name>
</gene>
<sequence>MVVLSVSDLELAGYQPRIPPELSLMTGLKEIHIFFNDISTSVQAMIPSQLYMGMPQLRTLNFMFNSLSGSIPTDIGLVSDLMWLNWDFNLFLTGTLPSELALLTKLTRLSLPVNSLSSTIPSELGSLASLVTLNLEHLSLTGAIPRETGMLSNLEGLSLNNNALSGNLPSHLGLLTGLQRLDCAHNLLSSTIPSDIAGLSQLEMMDLSDNALSSLLLGHLGMLDNLQELDLGSNQFWGVVPSEWGSMTGLRVLDLSNLPSLSGTLPIELSWLASMYNLSRLNLGGSSNLQGVLSEDLCDLLGESCNYTFSGSWYAEKFEDCSLEFDCTEKLCGCGCNCTDSA</sequence>
<keyword evidence="7" id="KW-1133">Transmembrane helix</keyword>
<keyword evidence="12" id="KW-0808">Transferase</keyword>
<dbReference type="GO" id="GO:0016301">
    <property type="term" value="F:kinase activity"/>
    <property type="evidence" value="ECO:0007669"/>
    <property type="project" value="UniProtKB-KW"/>
</dbReference>
<keyword evidence="6" id="KW-0677">Repeat</keyword>
<evidence type="ECO:0000256" key="11">
    <source>
        <dbReference type="ARBA" id="ARBA00037847"/>
    </source>
</evidence>
<evidence type="ECO:0000313" key="13">
    <source>
        <dbReference type="Proteomes" id="UP001153069"/>
    </source>
</evidence>
<evidence type="ECO:0000256" key="6">
    <source>
        <dbReference type="ARBA" id="ARBA00022737"/>
    </source>
</evidence>
<dbReference type="AlphaFoldDB" id="A0A9N8DXT4"/>
<evidence type="ECO:0000256" key="1">
    <source>
        <dbReference type="ARBA" id="ARBA00004236"/>
    </source>
</evidence>
<evidence type="ECO:0000256" key="8">
    <source>
        <dbReference type="ARBA" id="ARBA00023136"/>
    </source>
</evidence>
<evidence type="ECO:0000256" key="9">
    <source>
        <dbReference type="ARBA" id="ARBA00023170"/>
    </source>
</evidence>
<evidence type="ECO:0000256" key="4">
    <source>
        <dbReference type="ARBA" id="ARBA00022614"/>
    </source>
</evidence>
<comment type="subcellular location">
    <subcellularLocation>
        <location evidence="1">Cell membrane</location>
    </subcellularLocation>
    <subcellularLocation>
        <location evidence="11">Endomembrane system</location>
        <topology evidence="11">Single-pass membrane protein</topology>
    </subcellularLocation>
    <subcellularLocation>
        <location evidence="2">Membrane</location>
        <topology evidence="2">Single-pass type I membrane protein</topology>
    </subcellularLocation>
</comment>
<keyword evidence="5" id="KW-0812">Transmembrane</keyword>
<evidence type="ECO:0000256" key="2">
    <source>
        <dbReference type="ARBA" id="ARBA00004479"/>
    </source>
</evidence>
<protein>
    <submittedName>
        <fullName evidence="12">LRR receptor-like serine threonine-protein kinase</fullName>
    </submittedName>
</protein>
<dbReference type="Gene3D" id="3.80.10.10">
    <property type="entry name" value="Ribonuclease Inhibitor"/>
    <property type="match status" value="2"/>
</dbReference>
<reference evidence="12" key="1">
    <citation type="submission" date="2020-06" db="EMBL/GenBank/DDBJ databases">
        <authorList>
            <consortium name="Plant Systems Biology data submission"/>
        </authorList>
    </citation>
    <scope>NUCLEOTIDE SEQUENCE</scope>
    <source>
        <strain evidence="12">D6</strain>
    </source>
</reference>
<dbReference type="InterPro" id="IPR001611">
    <property type="entry name" value="Leu-rich_rpt"/>
</dbReference>
<accession>A0A9N8DXT4</accession>
<dbReference type="PANTHER" id="PTHR27004">
    <property type="entry name" value="RECEPTOR-LIKE PROTEIN 12 ISOFORM X1"/>
    <property type="match status" value="1"/>
</dbReference>
<comment type="caution">
    <text evidence="12">The sequence shown here is derived from an EMBL/GenBank/DDBJ whole genome shotgun (WGS) entry which is preliminary data.</text>
</comment>
<keyword evidence="4" id="KW-0433">Leucine-rich repeat</keyword>
<dbReference type="GO" id="GO:0012505">
    <property type="term" value="C:endomembrane system"/>
    <property type="evidence" value="ECO:0007669"/>
    <property type="project" value="UniProtKB-SubCell"/>
</dbReference>
<dbReference type="Pfam" id="PF13855">
    <property type="entry name" value="LRR_8"/>
    <property type="match status" value="1"/>
</dbReference>
<evidence type="ECO:0000313" key="12">
    <source>
        <dbReference type="EMBL" id="CAB9510712.1"/>
    </source>
</evidence>
<dbReference type="FunFam" id="3.80.10.10:FF:000041">
    <property type="entry name" value="LRR receptor-like serine/threonine-protein kinase ERECTA"/>
    <property type="match status" value="1"/>
</dbReference>
<keyword evidence="3" id="KW-1003">Cell membrane</keyword>